<dbReference type="AlphaFoldDB" id="A0A0N5AG77"/>
<keyword evidence="2" id="KW-1133">Transmembrane helix</keyword>
<feature type="region of interest" description="Disordered" evidence="1">
    <location>
        <begin position="29"/>
        <end position="51"/>
    </location>
</feature>
<name>A0A0N5AG77_9BILA</name>
<evidence type="ECO:0000313" key="3">
    <source>
        <dbReference type="Proteomes" id="UP000046393"/>
    </source>
</evidence>
<organism evidence="3 4">
    <name type="scientific">Syphacia muris</name>
    <dbReference type="NCBI Taxonomy" id="451379"/>
    <lineage>
        <taxon>Eukaryota</taxon>
        <taxon>Metazoa</taxon>
        <taxon>Ecdysozoa</taxon>
        <taxon>Nematoda</taxon>
        <taxon>Chromadorea</taxon>
        <taxon>Rhabditida</taxon>
        <taxon>Spirurina</taxon>
        <taxon>Oxyuridomorpha</taxon>
        <taxon>Oxyuroidea</taxon>
        <taxon>Oxyuridae</taxon>
        <taxon>Syphacia</taxon>
    </lineage>
</organism>
<proteinExistence type="predicted"/>
<dbReference type="WBParaSite" id="SMUV_0000331201-mRNA-1">
    <property type="protein sequence ID" value="SMUV_0000331201-mRNA-1"/>
    <property type="gene ID" value="SMUV_0000331201"/>
</dbReference>
<feature type="compositionally biased region" description="Pro residues" evidence="1">
    <location>
        <begin position="34"/>
        <end position="43"/>
    </location>
</feature>
<evidence type="ECO:0000256" key="2">
    <source>
        <dbReference type="SAM" id="Phobius"/>
    </source>
</evidence>
<keyword evidence="2" id="KW-0472">Membrane</keyword>
<accession>A0A0N5AG77</accession>
<keyword evidence="2" id="KW-0812">Transmembrane</keyword>
<sequence length="146" mass="15876">MLSRFTSLARYTARSQQLFAVRRFVETAAKDAKTPPPQPPPKFEQPKQNSGGKNFFMLLLLAAGIGGGYYYYTNATFPLNLPGWGASRDHEGGTSTVRFGHCTFGQADLCGIPELGLADSIIFVFGRAFALSCQWEVVLGSVTCLS</sequence>
<protein>
    <submittedName>
        <fullName evidence="4">Cytochrome c oxidase assembly factor 3</fullName>
    </submittedName>
</protein>
<reference evidence="4" key="1">
    <citation type="submission" date="2017-02" db="UniProtKB">
        <authorList>
            <consortium name="WormBaseParasite"/>
        </authorList>
    </citation>
    <scope>IDENTIFICATION</scope>
</reference>
<dbReference type="Proteomes" id="UP000046393">
    <property type="component" value="Unplaced"/>
</dbReference>
<evidence type="ECO:0000256" key="1">
    <source>
        <dbReference type="SAM" id="MobiDB-lite"/>
    </source>
</evidence>
<evidence type="ECO:0000313" key="4">
    <source>
        <dbReference type="WBParaSite" id="SMUV_0000331201-mRNA-1"/>
    </source>
</evidence>
<keyword evidence="3" id="KW-1185">Reference proteome</keyword>
<feature type="transmembrane region" description="Helical" evidence="2">
    <location>
        <begin position="55"/>
        <end position="72"/>
    </location>
</feature>